<proteinExistence type="predicted"/>
<evidence type="ECO:0000313" key="3">
    <source>
        <dbReference type="RefSeq" id="XP_011310514.1"/>
    </source>
</evidence>
<dbReference type="PANTHER" id="PTHR13211">
    <property type="entry name" value="TELOMERASE CAJAL BODY PROTEIN 1"/>
    <property type="match status" value="1"/>
</dbReference>
<dbReference type="GO" id="GO:0030576">
    <property type="term" value="P:Cajal body organization"/>
    <property type="evidence" value="ECO:0007669"/>
    <property type="project" value="TreeGrafter"/>
</dbReference>
<dbReference type="GO" id="GO:0015030">
    <property type="term" value="C:Cajal body"/>
    <property type="evidence" value="ECO:0007669"/>
    <property type="project" value="TreeGrafter"/>
</dbReference>
<evidence type="ECO:0000313" key="2">
    <source>
        <dbReference type="Proteomes" id="UP000694866"/>
    </source>
</evidence>
<name>A0A9R1U6Q8_9HYME</name>
<gene>
    <name evidence="3" type="primary">WDR79</name>
</gene>
<evidence type="ECO:0000256" key="1">
    <source>
        <dbReference type="SAM" id="MobiDB-lite"/>
    </source>
</evidence>
<keyword evidence="2" id="KW-1185">Reference proteome</keyword>
<dbReference type="GeneID" id="105270956"/>
<dbReference type="CTD" id="33865"/>
<sequence>MEETASTISDPIKNHQEHEENRAEEIDPIIPESASMVGEIAIKESTVTQQMNELTLDQKEMQIETRETNEISQEVDKNSLEDDTQNLSSKTEENEDQIFKYNWSISPILLCSATEEYEPNANCENFTKGCLWSPDGTCLLVPAEDFRLRVYELPTILYSGKFPQDSLSSLKPVFSIKEGGIVYDCSWYPLMNSWQPETCCFISTSKETPIHLWDAFTGQLRATYRAYNQVDEVEAAISVQFSDHGQTVWAGFKGALRSFDTNRPGRQIEDIFLKHDFPNVTGIVSCIRENPKMPGLLAFGTYSKCIGLYNNGPLCSFKASSGVTQVEFSPCGTKLYAAVRRNDEFVCWDLRNPGIILYSLEGRRSNTNQRIQFSSSPDGNDVISGGTNGVVNVWKTSEINCSEIQPSWRISLSGDCVNGVNVHKCLPIMATSSGQRLCEEDLVIRDNSVRLWYCGFGIDKS</sequence>
<dbReference type="Gene3D" id="2.130.10.10">
    <property type="entry name" value="YVTN repeat-like/Quinoprotein amine dehydrogenase"/>
    <property type="match status" value="1"/>
</dbReference>
<dbReference type="InterPro" id="IPR051150">
    <property type="entry name" value="SWT21/TCAB1_mRNA_Telomere"/>
</dbReference>
<dbReference type="Proteomes" id="UP000694866">
    <property type="component" value="Unplaced"/>
</dbReference>
<dbReference type="SUPFAM" id="SSF50978">
    <property type="entry name" value="WD40 repeat-like"/>
    <property type="match status" value="1"/>
</dbReference>
<dbReference type="KEGG" id="fas:105270956"/>
<dbReference type="RefSeq" id="XP_011310514.1">
    <property type="nucleotide sequence ID" value="XM_011312212.1"/>
</dbReference>
<dbReference type="InterPro" id="IPR015943">
    <property type="entry name" value="WD40/YVTN_repeat-like_dom_sf"/>
</dbReference>
<organism evidence="2 3">
    <name type="scientific">Fopius arisanus</name>
    <dbReference type="NCBI Taxonomy" id="64838"/>
    <lineage>
        <taxon>Eukaryota</taxon>
        <taxon>Metazoa</taxon>
        <taxon>Ecdysozoa</taxon>
        <taxon>Arthropoda</taxon>
        <taxon>Hexapoda</taxon>
        <taxon>Insecta</taxon>
        <taxon>Pterygota</taxon>
        <taxon>Neoptera</taxon>
        <taxon>Endopterygota</taxon>
        <taxon>Hymenoptera</taxon>
        <taxon>Apocrita</taxon>
        <taxon>Ichneumonoidea</taxon>
        <taxon>Braconidae</taxon>
        <taxon>Opiinae</taxon>
        <taxon>Fopius</taxon>
    </lineage>
</organism>
<dbReference type="OrthoDB" id="239865at2759"/>
<feature type="region of interest" description="Disordered" evidence="1">
    <location>
        <begin position="66"/>
        <end position="93"/>
    </location>
</feature>
<accession>A0A9R1U6Q8</accession>
<protein>
    <submittedName>
        <fullName evidence="3">Telomerase Cajal body protein 1</fullName>
    </submittedName>
</protein>
<feature type="region of interest" description="Disordered" evidence="1">
    <location>
        <begin position="1"/>
        <end position="24"/>
    </location>
</feature>
<feature type="compositionally biased region" description="Basic and acidic residues" evidence="1">
    <location>
        <begin position="66"/>
        <end position="80"/>
    </location>
</feature>
<dbReference type="PANTHER" id="PTHR13211:SF0">
    <property type="entry name" value="TELOMERASE CAJAL BODY PROTEIN 1"/>
    <property type="match status" value="1"/>
</dbReference>
<dbReference type="GO" id="GO:0003723">
    <property type="term" value="F:RNA binding"/>
    <property type="evidence" value="ECO:0007669"/>
    <property type="project" value="TreeGrafter"/>
</dbReference>
<feature type="compositionally biased region" description="Basic and acidic residues" evidence="1">
    <location>
        <begin position="12"/>
        <end position="24"/>
    </location>
</feature>
<dbReference type="AlphaFoldDB" id="A0A9R1U6Q8"/>
<reference evidence="3" key="1">
    <citation type="submission" date="2025-08" db="UniProtKB">
        <authorList>
            <consortium name="RefSeq"/>
        </authorList>
    </citation>
    <scope>IDENTIFICATION</scope>
    <source>
        <strain evidence="3">USDA-PBARC FA_bdor</strain>
        <tissue evidence="3">Whole organism</tissue>
    </source>
</reference>
<dbReference type="InterPro" id="IPR036322">
    <property type="entry name" value="WD40_repeat_dom_sf"/>
</dbReference>